<feature type="domain" description="Tify" evidence="4">
    <location>
        <begin position="294"/>
        <end position="329"/>
    </location>
</feature>
<comment type="domain">
    <text evidence="2">The jas domain is required for interaction with COI1.</text>
</comment>
<feature type="compositionally biased region" description="Polar residues" evidence="3">
    <location>
        <begin position="274"/>
        <end position="294"/>
    </location>
</feature>
<sequence length="426" mass="44949">MAVLMIMAQQSKSSIANPAHNSYNDDDDSTATVQRAKHQQQEVKAMFHDFLGTKVGTAYSPAVLVPKTADASPAASTSVGTSSVGGRGPVSTISDLVSGPDISDRLTGTKRSNSDSTFTGSTRDGILQLNRDFPDGLHLMKMLKRGGGREQSRRSNDDEFPLSMQAMGAASTSHLLQQSTGTRLDPNVSKWSQSISMGAAVQYHPRGVQLVPSTHQVPANRFRDTNAVPSVFSQLVADEGSRTGIKGPGISSINSGGGICEKIPSRSLTRDSKLNTGTYVPEPESTSSTSRQGLTSASRQMTIFYGGQAHVFDDVHPNKADVIMALAGSNGGSWSTTYSPKPLVKAGNESQIINGGDVAGVATKTAFPREFHGHRSLPGNPIQGVGSNDRISAPTGHLGGMVMAKETRNQPVQAGEPSSIGEKREM</sequence>
<evidence type="ECO:0000256" key="1">
    <source>
        <dbReference type="ARBA" id="ARBA00008614"/>
    </source>
</evidence>
<proteinExistence type="inferred from homology"/>
<organism evidence="5">
    <name type="scientific">Rhizophora mucronata</name>
    <name type="common">Asiatic mangrove</name>
    <dbReference type="NCBI Taxonomy" id="61149"/>
    <lineage>
        <taxon>Eukaryota</taxon>
        <taxon>Viridiplantae</taxon>
        <taxon>Streptophyta</taxon>
        <taxon>Embryophyta</taxon>
        <taxon>Tracheophyta</taxon>
        <taxon>Spermatophyta</taxon>
        <taxon>Magnoliopsida</taxon>
        <taxon>eudicotyledons</taxon>
        <taxon>Gunneridae</taxon>
        <taxon>Pentapetalae</taxon>
        <taxon>rosids</taxon>
        <taxon>fabids</taxon>
        <taxon>Malpighiales</taxon>
        <taxon>Rhizophoraceae</taxon>
        <taxon>Rhizophora</taxon>
    </lineage>
</organism>
<comment type="similarity">
    <text evidence="1 2">Belongs to the TIFY/JAZ family.</text>
</comment>
<evidence type="ECO:0000256" key="3">
    <source>
        <dbReference type="SAM" id="MobiDB-lite"/>
    </source>
</evidence>
<dbReference type="GO" id="GO:0031347">
    <property type="term" value="P:regulation of defense response"/>
    <property type="evidence" value="ECO:0007669"/>
    <property type="project" value="UniProtKB-UniRule"/>
</dbReference>
<dbReference type="InterPro" id="IPR010399">
    <property type="entry name" value="Tify_dom"/>
</dbReference>
<dbReference type="Pfam" id="PF06200">
    <property type="entry name" value="tify"/>
    <property type="match status" value="1"/>
</dbReference>
<accession>A0A2P2K551</accession>
<evidence type="ECO:0000259" key="4">
    <source>
        <dbReference type="PROSITE" id="PS51320"/>
    </source>
</evidence>
<feature type="compositionally biased region" description="Polar residues" evidence="3">
    <location>
        <begin position="109"/>
        <end position="122"/>
    </location>
</feature>
<dbReference type="InterPro" id="IPR040390">
    <property type="entry name" value="TIFY/JAZ"/>
</dbReference>
<keyword evidence="2" id="KW-0539">Nucleus</keyword>
<feature type="region of interest" description="Disordered" evidence="3">
    <location>
        <begin position="404"/>
        <end position="426"/>
    </location>
</feature>
<dbReference type="PANTHER" id="PTHR33077:SF8">
    <property type="entry name" value="PROTEIN TIFY 8"/>
    <property type="match status" value="1"/>
</dbReference>
<dbReference type="EMBL" id="GGEC01020393">
    <property type="protein sequence ID" value="MBX00877.1"/>
    <property type="molecule type" value="Transcribed_RNA"/>
</dbReference>
<comment type="function">
    <text evidence="2">Repressor of jasmonate responses.</text>
</comment>
<evidence type="ECO:0000256" key="2">
    <source>
        <dbReference type="RuleBase" id="RU369065"/>
    </source>
</evidence>
<protein>
    <recommendedName>
        <fullName evidence="2">Protein TIFY</fullName>
    </recommendedName>
    <alternativeName>
        <fullName evidence="2">Jasmonate ZIM domain-containing protein</fullName>
    </alternativeName>
</protein>
<dbReference type="AlphaFoldDB" id="A0A2P2K551"/>
<name>A0A2P2K551_RHIMU</name>
<reference evidence="5" key="1">
    <citation type="submission" date="2018-02" db="EMBL/GenBank/DDBJ databases">
        <title>Rhizophora mucronata_Transcriptome.</title>
        <authorList>
            <person name="Meera S.P."/>
            <person name="Sreeshan A."/>
            <person name="Augustine A."/>
        </authorList>
    </citation>
    <scope>NUCLEOTIDE SEQUENCE</scope>
    <source>
        <tissue evidence="5">Leaf</tissue>
    </source>
</reference>
<dbReference type="GO" id="GO:0005634">
    <property type="term" value="C:nucleus"/>
    <property type="evidence" value="ECO:0007669"/>
    <property type="project" value="UniProtKB-SubCell"/>
</dbReference>
<evidence type="ECO:0000313" key="5">
    <source>
        <dbReference type="EMBL" id="MBX00877.1"/>
    </source>
</evidence>
<feature type="region of interest" description="Disordered" evidence="3">
    <location>
        <begin position="68"/>
        <end position="123"/>
    </location>
</feature>
<dbReference type="SMART" id="SM00979">
    <property type="entry name" value="TIFY"/>
    <property type="match status" value="1"/>
</dbReference>
<dbReference type="GO" id="GO:0009611">
    <property type="term" value="P:response to wounding"/>
    <property type="evidence" value="ECO:0007669"/>
    <property type="project" value="UniProtKB-UniRule"/>
</dbReference>
<dbReference type="PANTHER" id="PTHR33077">
    <property type="entry name" value="PROTEIN TIFY 4A-RELATED-RELATED"/>
    <property type="match status" value="1"/>
</dbReference>
<feature type="region of interest" description="Disordered" evidence="3">
    <location>
        <begin position="255"/>
        <end position="294"/>
    </location>
</feature>
<keyword evidence="2" id="KW-1184">Jasmonic acid signaling pathway</keyword>
<feature type="compositionally biased region" description="Low complexity" evidence="3">
    <location>
        <begin position="71"/>
        <end position="82"/>
    </location>
</feature>
<dbReference type="GO" id="GO:2000022">
    <property type="term" value="P:regulation of jasmonic acid mediated signaling pathway"/>
    <property type="evidence" value="ECO:0007669"/>
    <property type="project" value="UniProtKB-UniRule"/>
</dbReference>
<comment type="subcellular location">
    <subcellularLocation>
        <location evidence="2">Nucleus</location>
    </subcellularLocation>
</comment>
<dbReference type="PROSITE" id="PS51320">
    <property type="entry name" value="TIFY"/>
    <property type="match status" value="1"/>
</dbReference>